<keyword evidence="3" id="KW-1185">Reference proteome</keyword>
<evidence type="ECO:0000313" key="3">
    <source>
        <dbReference type="Proteomes" id="UP000051739"/>
    </source>
</evidence>
<dbReference type="PATRIC" id="fig|1423749.3.peg.1614"/>
<evidence type="ECO:0000256" key="1">
    <source>
        <dbReference type="SAM" id="Phobius"/>
    </source>
</evidence>
<name>A0A0R1VBA3_9LACO</name>
<protein>
    <submittedName>
        <fullName evidence="2">Uncharacterized protein</fullName>
    </submittedName>
</protein>
<comment type="caution">
    <text evidence="2">The sequence shown here is derived from an EMBL/GenBank/DDBJ whole genome shotgun (WGS) entry which is preliminary data.</text>
</comment>
<evidence type="ECO:0000313" key="2">
    <source>
        <dbReference type="EMBL" id="KRM02865.1"/>
    </source>
</evidence>
<reference evidence="2 3" key="1">
    <citation type="journal article" date="2015" name="Genome Announc.">
        <title>Expanding the biotechnology potential of lactobacilli through comparative genomics of 213 strains and associated genera.</title>
        <authorList>
            <person name="Sun Z."/>
            <person name="Harris H.M."/>
            <person name="McCann A."/>
            <person name="Guo C."/>
            <person name="Argimon S."/>
            <person name="Zhang W."/>
            <person name="Yang X."/>
            <person name="Jeffery I.B."/>
            <person name="Cooney J.C."/>
            <person name="Kagawa T.F."/>
            <person name="Liu W."/>
            <person name="Song Y."/>
            <person name="Salvetti E."/>
            <person name="Wrobel A."/>
            <person name="Rasinkangas P."/>
            <person name="Parkhill J."/>
            <person name="Rea M.C."/>
            <person name="O'Sullivan O."/>
            <person name="Ritari J."/>
            <person name="Douillard F.P."/>
            <person name="Paul Ross R."/>
            <person name="Yang R."/>
            <person name="Briner A.E."/>
            <person name="Felis G.E."/>
            <person name="de Vos W.M."/>
            <person name="Barrangou R."/>
            <person name="Klaenhammer T.R."/>
            <person name="Caufield P.W."/>
            <person name="Cui Y."/>
            <person name="Zhang H."/>
            <person name="O'Toole P.W."/>
        </authorList>
    </citation>
    <scope>NUCLEOTIDE SEQUENCE [LARGE SCALE GENOMIC DNA]</scope>
    <source>
        <strain evidence="2 3">DSM 16045</strain>
    </source>
</reference>
<feature type="transmembrane region" description="Helical" evidence="1">
    <location>
        <begin position="100"/>
        <end position="121"/>
    </location>
</feature>
<gene>
    <name evidence="2" type="ORF">FC60_GL001561</name>
</gene>
<proteinExistence type="predicted"/>
<dbReference type="EMBL" id="AZFN01000006">
    <property type="protein sequence ID" value="KRM02865.1"/>
    <property type="molecule type" value="Genomic_DNA"/>
</dbReference>
<dbReference type="AlphaFoldDB" id="A0A0R1VBA3"/>
<organism evidence="2 3">
    <name type="scientific">Limosilactobacillus gastricus DSM 16045</name>
    <dbReference type="NCBI Taxonomy" id="1423749"/>
    <lineage>
        <taxon>Bacteria</taxon>
        <taxon>Bacillati</taxon>
        <taxon>Bacillota</taxon>
        <taxon>Bacilli</taxon>
        <taxon>Lactobacillales</taxon>
        <taxon>Lactobacillaceae</taxon>
        <taxon>Limosilactobacillus</taxon>
    </lineage>
</organism>
<feature type="transmembrane region" description="Helical" evidence="1">
    <location>
        <begin position="46"/>
        <end position="65"/>
    </location>
</feature>
<sequence length="124" mass="14646">MVVLSMSLNYQKLLIDGAIIIGIYVLQLLVFRLLQIAPRQGRQKLNWAWGIMLMLLAYLNLGFYWFAFPVIGWMIIGLTIVVIQWHRTHELVYRKYWTTFWQWTYIYATIVFIGSLFGTALPVI</sequence>
<feature type="transmembrane region" description="Helical" evidence="1">
    <location>
        <begin position="71"/>
        <end position="88"/>
    </location>
</feature>
<keyword evidence="1" id="KW-0472">Membrane</keyword>
<dbReference type="Proteomes" id="UP000051739">
    <property type="component" value="Unassembled WGS sequence"/>
</dbReference>
<keyword evidence="1" id="KW-0812">Transmembrane</keyword>
<keyword evidence="1" id="KW-1133">Transmembrane helix</keyword>
<feature type="transmembrane region" description="Helical" evidence="1">
    <location>
        <begin position="13"/>
        <end position="34"/>
    </location>
</feature>
<accession>A0A0R1VBA3</accession>